<proteinExistence type="predicted"/>
<dbReference type="RefSeq" id="WP_275821982.1">
    <property type="nucleotide sequence ID" value="NZ_JARHUD010000004.1"/>
</dbReference>
<evidence type="ECO:0000256" key="1">
    <source>
        <dbReference type="SAM" id="MobiDB-lite"/>
    </source>
</evidence>
<name>A0ABT5YM14_9PROT</name>
<sequence>MKSIPLLSDEATRKALDPITLEILSNALRSVADEMFAALMRSAYSTNIKERHDHSTAFCDRAGRLIVQAEQSLPIHIASMTGLMRTLLEKYDLSEIEEGDVFVANDPHVAGGTHLPDINLAAPVFVDGRLLGFICNIAHHADVGGMAPGSMAGGMTEIYQEGLRIPLVRLFRRGEIQADLFELLLLNVRIPTERRGDYFAQIAACRLGVRRMIEIVATHDISLLEAAFDEIVVRTEQRLRTALKAIPDGSYSFEDVMDDDGAGTVDIPIRLTVTARNGALTFDFRETAPQVRGNINLPVNATQAAVCYAIKALLDPDVPNNQGIIECCEIKTTPGTLLDCTFPAPVAARANTSQRVIDVIIGALAAALPENVVGAANGANTTAVFAGRDPRNGNHYLYFETLGGGFGGRNDRDGKDGVQVHITNTSNLPIEAIETEYPLRVESYGFVEDSGGAGQWRGGLGLRRVIRPVDHTCLFNGAGERFRHQPWGIFGGQAGRSGRFEHVDGEGSTQVLDVKPSGIDVGPDEHIVVETPGSGGYGEPKQRQSELLAEDQKSGKFSKSYLQRHYENVAFSGE</sequence>
<accession>A0ABT5YM14</accession>
<dbReference type="PANTHER" id="PTHR11365">
    <property type="entry name" value="5-OXOPROLINASE RELATED"/>
    <property type="match status" value="1"/>
</dbReference>
<dbReference type="Proteomes" id="UP001215503">
    <property type="component" value="Unassembled WGS sequence"/>
</dbReference>
<evidence type="ECO:0000313" key="4">
    <source>
        <dbReference type="Proteomes" id="UP001215503"/>
    </source>
</evidence>
<keyword evidence="4" id="KW-1185">Reference proteome</keyword>
<dbReference type="Pfam" id="PF02538">
    <property type="entry name" value="Hydantoinase_B"/>
    <property type="match status" value="1"/>
</dbReference>
<evidence type="ECO:0000313" key="3">
    <source>
        <dbReference type="EMBL" id="MDF2096001.1"/>
    </source>
</evidence>
<evidence type="ECO:0000259" key="2">
    <source>
        <dbReference type="Pfam" id="PF02538"/>
    </source>
</evidence>
<reference evidence="3 4" key="1">
    <citation type="submission" date="2023-03" db="EMBL/GenBank/DDBJ databases">
        <title>Fodinicurvata sp. CAU 1616 isolated from sea sendiment.</title>
        <authorList>
            <person name="Kim W."/>
        </authorList>
    </citation>
    <scope>NUCLEOTIDE SEQUENCE [LARGE SCALE GENOMIC DNA]</scope>
    <source>
        <strain evidence="3 4">CAU 1616</strain>
    </source>
</reference>
<gene>
    <name evidence="3" type="ORF">P2G67_08445</name>
</gene>
<comment type="caution">
    <text evidence="3">The sequence shown here is derived from an EMBL/GenBank/DDBJ whole genome shotgun (WGS) entry which is preliminary data.</text>
</comment>
<protein>
    <submittedName>
        <fullName evidence="3">Hydantoinase B/oxoprolinase family protein</fullName>
    </submittedName>
</protein>
<dbReference type="PANTHER" id="PTHR11365:SF23">
    <property type="entry name" value="HYPOTHETICAL 5-OXOPROLINASE (EUROFUNG)-RELATED"/>
    <property type="match status" value="1"/>
</dbReference>
<dbReference type="InterPro" id="IPR003692">
    <property type="entry name" value="Hydantoinase_B"/>
</dbReference>
<feature type="domain" description="Hydantoinase B/oxoprolinase" evidence="2">
    <location>
        <begin position="17"/>
        <end position="540"/>
    </location>
</feature>
<organism evidence="3 4">
    <name type="scientific">Aquibaculum arenosum</name>
    <dbReference type="NCBI Taxonomy" id="3032591"/>
    <lineage>
        <taxon>Bacteria</taxon>
        <taxon>Pseudomonadati</taxon>
        <taxon>Pseudomonadota</taxon>
        <taxon>Alphaproteobacteria</taxon>
        <taxon>Rhodospirillales</taxon>
        <taxon>Rhodovibrionaceae</taxon>
        <taxon>Aquibaculum</taxon>
    </lineage>
</organism>
<feature type="region of interest" description="Disordered" evidence="1">
    <location>
        <begin position="530"/>
        <end position="550"/>
    </location>
</feature>
<dbReference type="EMBL" id="JARHUD010000004">
    <property type="protein sequence ID" value="MDF2096001.1"/>
    <property type="molecule type" value="Genomic_DNA"/>
</dbReference>
<dbReference type="InterPro" id="IPR045079">
    <property type="entry name" value="Oxoprolinase-like"/>
</dbReference>
<feature type="compositionally biased region" description="Basic and acidic residues" evidence="1">
    <location>
        <begin position="540"/>
        <end position="550"/>
    </location>
</feature>